<evidence type="ECO:0000313" key="1">
    <source>
        <dbReference type="EMBL" id="KAG2237076.1"/>
    </source>
</evidence>
<evidence type="ECO:0000313" key="2">
    <source>
        <dbReference type="Proteomes" id="UP000613177"/>
    </source>
</evidence>
<sequence>MYNSNKGLELEYAYSPKTDFSEKSDNTIDFSLPDKTTATIGSETINYLEFIYNNLLIKHSDTPRAVMEYVFSNYPNLSRFILKDSSNASYKVRADNLKETEGLKTRTCTQENLKVIELVNIAKHQRRLKMIDNYFPFNGSMHRQFIYRNSSYDDMNFNLNPFDNLVHFYFCVKMGHRINSRFLNIGIYSENSPKKTYYYDAEIKKKDNQVL</sequence>
<keyword evidence="2" id="KW-1185">Reference proteome</keyword>
<proteinExistence type="predicted"/>
<protein>
    <submittedName>
        <fullName evidence="1">Uncharacterized protein</fullName>
    </submittedName>
</protein>
<reference evidence="1" key="1">
    <citation type="submission" date="2021-01" db="EMBL/GenBank/DDBJ databases">
        <title>Metabolic potential, ecology and presence of endohyphal bacteria is reflected in genomic diversity of Mucoromycotina.</title>
        <authorList>
            <person name="Muszewska A."/>
            <person name="Okrasinska A."/>
            <person name="Steczkiewicz K."/>
            <person name="Drgas O."/>
            <person name="Orlowska M."/>
            <person name="Perlinska-Lenart U."/>
            <person name="Aleksandrzak-Piekarczyk T."/>
            <person name="Szatraj K."/>
            <person name="Zielenkiewicz U."/>
            <person name="Pilsyk S."/>
            <person name="Malc E."/>
            <person name="Mieczkowski P."/>
            <person name="Kruszewska J.S."/>
            <person name="Biernat P."/>
            <person name="Pawlowska J."/>
        </authorList>
    </citation>
    <scope>NUCLEOTIDE SEQUENCE</scope>
    <source>
        <strain evidence="1">WA0000018081</strain>
    </source>
</reference>
<accession>A0A8H7SZ94</accession>
<organism evidence="1 2">
    <name type="scientific">Thamnidium elegans</name>
    <dbReference type="NCBI Taxonomy" id="101142"/>
    <lineage>
        <taxon>Eukaryota</taxon>
        <taxon>Fungi</taxon>
        <taxon>Fungi incertae sedis</taxon>
        <taxon>Mucoromycota</taxon>
        <taxon>Mucoromycotina</taxon>
        <taxon>Mucoromycetes</taxon>
        <taxon>Mucorales</taxon>
        <taxon>Mucorineae</taxon>
        <taxon>Mucoraceae</taxon>
        <taxon>Thamnidium</taxon>
    </lineage>
</organism>
<dbReference type="Proteomes" id="UP000613177">
    <property type="component" value="Unassembled WGS sequence"/>
</dbReference>
<dbReference type="EMBL" id="JAEPRE010000010">
    <property type="protein sequence ID" value="KAG2237076.1"/>
    <property type="molecule type" value="Genomic_DNA"/>
</dbReference>
<gene>
    <name evidence="1" type="ORF">INT48_001844</name>
</gene>
<comment type="caution">
    <text evidence="1">The sequence shown here is derived from an EMBL/GenBank/DDBJ whole genome shotgun (WGS) entry which is preliminary data.</text>
</comment>
<dbReference type="AlphaFoldDB" id="A0A8H7SZ94"/>
<name>A0A8H7SZ94_9FUNG</name>